<comment type="pathway">
    <text evidence="2">Cofactor biosynthesis; thiamine diphosphate biosynthesis.</text>
</comment>
<dbReference type="GO" id="GO:0009228">
    <property type="term" value="P:thiamine biosynthetic process"/>
    <property type="evidence" value="ECO:0007669"/>
    <property type="project" value="UniProtKB-KW"/>
</dbReference>
<comment type="function">
    <text evidence="1">Responsible for the formation of the pyrimidine heterocycle in the thiamine biosynthesis pathway. Catalyzes the formation of hydroxymethylpyrimidine phosphate (HMP-P) from histidine and pyridoxal phosphate (PLP). The protein uses PLP and the active site histidine to form HMP-P, generating an inactive enzyme. The enzyme can only undergo a single turnover, which suggests it is a suicide enzyme.</text>
</comment>
<dbReference type="PANTHER" id="PTHR31528:SF1">
    <property type="entry name" value="4-AMINO-5-HYDROXYMETHYL-2-METHYLPYRIMIDINE PHOSPHATE SYNTHASE THI11-RELATED"/>
    <property type="match status" value="1"/>
</dbReference>
<keyword evidence="7" id="KW-0663">Pyridoxal phosphate</keyword>
<dbReference type="AlphaFoldDB" id="A0A2K8Z407"/>
<evidence type="ECO:0000256" key="4">
    <source>
        <dbReference type="ARBA" id="ARBA00011738"/>
    </source>
</evidence>
<dbReference type="InterPro" id="IPR015168">
    <property type="entry name" value="SsuA/THI5"/>
</dbReference>
<evidence type="ECO:0000313" key="13">
    <source>
        <dbReference type="EMBL" id="AUD04581.1"/>
    </source>
</evidence>
<keyword evidence="9" id="KW-0408">Iron</keyword>
<name>A0A2K8Z407_9BACT</name>
<dbReference type="Gene3D" id="3.40.190.10">
    <property type="entry name" value="Periplasmic binding protein-like II"/>
    <property type="match status" value="2"/>
</dbReference>
<dbReference type="PANTHER" id="PTHR31528">
    <property type="entry name" value="4-AMINO-5-HYDROXYMETHYL-2-METHYLPYRIMIDINE PHOSPHATE SYNTHASE THI11-RELATED"/>
    <property type="match status" value="1"/>
</dbReference>
<evidence type="ECO:0000256" key="2">
    <source>
        <dbReference type="ARBA" id="ARBA00004948"/>
    </source>
</evidence>
<evidence type="ECO:0000256" key="1">
    <source>
        <dbReference type="ARBA" id="ARBA00003469"/>
    </source>
</evidence>
<organism evidence="13 14">
    <name type="scientific">Spirosoma pollinicola</name>
    <dbReference type="NCBI Taxonomy" id="2057025"/>
    <lineage>
        <taxon>Bacteria</taxon>
        <taxon>Pseudomonadati</taxon>
        <taxon>Bacteroidota</taxon>
        <taxon>Cytophagia</taxon>
        <taxon>Cytophagales</taxon>
        <taxon>Cytophagaceae</taxon>
        <taxon>Spirosoma</taxon>
    </lineage>
</organism>
<evidence type="ECO:0000256" key="9">
    <source>
        <dbReference type="ARBA" id="ARBA00023004"/>
    </source>
</evidence>
<dbReference type="SUPFAM" id="SSF53850">
    <property type="entry name" value="Periplasmic binding protein-like II"/>
    <property type="match status" value="1"/>
</dbReference>
<dbReference type="GO" id="GO:0016740">
    <property type="term" value="F:transferase activity"/>
    <property type="evidence" value="ECO:0007669"/>
    <property type="project" value="UniProtKB-KW"/>
</dbReference>
<comment type="similarity">
    <text evidence="3">Belongs to the NMT1/THI5 family.</text>
</comment>
<dbReference type="Pfam" id="PF09084">
    <property type="entry name" value="NMT1"/>
    <property type="match status" value="1"/>
</dbReference>
<keyword evidence="6" id="KW-0479">Metal-binding</keyword>
<evidence type="ECO:0000313" key="14">
    <source>
        <dbReference type="Proteomes" id="UP000232883"/>
    </source>
</evidence>
<dbReference type="EMBL" id="CP025096">
    <property type="protein sequence ID" value="AUD04581.1"/>
    <property type="molecule type" value="Genomic_DNA"/>
</dbReference>
<comment type="catalytic activity">
    <reaction evidence="11">
        <text>N(6)-(pyridoxal phosphate)-L-lysyl-[4-amino-5-hydroxymethyl-2-methylpyrimidine phosphate synthase] + L-histidyl-[4-amino-5-hydroxymethyl-2-methylpyrimidine phosphate synthase] + 2 Fe(3+) + 4 H2O = L-lysyl-[4-amino-5-hydroxymethyl-2-methylpyrimidine phosphate synthase] + (2S)-2-amino-5-hydroxy-4-oxopentanoyl-[4-amino-5-hydroxymethyl-2-methylpyrimidine phosphate synthase] + 4-amino-2-methyl-5-(phosphooxymethyl)pyrimidine + 3-oxopropanoate + 2 Fe(2+) + 2 H(+)</text>
        <dbReference type="Rhea" id="RHEA:65756"/>
        <dbReference type="Rhea" id="RHEA-COMP:16892"/>
        <dbReference type="Rhea" id="RHEA-COMP:16893"/>
        <dbReference type="Rhea" id="RHEA-COMP:16894"/>
        <dbReference type="Rhea" id="RHEA-COMP:16895"/>
        <dbReference type="ChEBI" id="CHEBI:15377"/>
        <dbReference type="ChEBI" id="CHEBI:15378"/>
        <dbReference type="ChEBI" id="CHEBI:29033"/>
        <dbReference type="ChEBI" id="CHEBI:29034"/>
        <dbReference type="ChEBI" id="CHEBI:29969"/>
        <dbReference type="ChEBI" id="CHEBI:29979"/>
        <dbReference type="ChEBI" id="CHEBI:33190"/>
        <dbReference type="ChEBI" id="CHEBI:58354"/>
        <dbReference type="ChEBI" id="CHEBI:143915"/>
        <dbReference type="ChEBI" id="CHEBI:157692"/>
    </reaction>
    <physiologicalReaction direction="left-to-right" evidence="11">
        <dbReference type="Rhea" id="RHEA:65757"/>
    </physiologicalReaction>
</comment>
<keyword evidence="14" id="KW-1185">Reference proteome</keyword>
<reference evidence="13 14" key="1">
    <citation type="submission" date="2017-11" db="EMBL/GenBank/DDBJ databases">
        <title>Taxonomic description and genome sequences of Spirosoma HA7 sp. nov., isolated from pollen microhabitat of Corylus avellana.</title>
        <authorList>
            <person name="Ambika Manirajan B."/>
            <person name="Suarez C."/>
            <person name="Ratering S."/>
            <person name="Geissler-Plaum R."/>
            <person name="Cardinale M."/>
            <person name="Sylvia S."/>
        </authorList>
    </citation>
    <scope>NUCLEOTIDE SEQUENCE [LARGE SCALE GENOMIC DNA]</scope>
    <source>
        <strain evidence="13 14">HA7</strain>
    </source>
</reference>
<accession>A0A2K8Z407</accession>
<dbReference type="InterPro" id="IPR027939">
    <property type="entry name" value="NMT1/THI5"/>
</dbReference>
<proteinExistence type="inferred from homology"/>
<evidence type="ECO:0000256" key="3">
    <source>
        <dbReference type="ARBA" id="ARBA00009406"/>
    </source>
</evidence>
<feature type="domain" description="SsuA/THI5-like" evidence="12">
    <location>
        <begin position="14"/>
        <end position="230"/>
    </location>
</feature>
<evidence type="ECO:0000256" key="7">
    <source>
        <dbReference type="ARBA" id="ARBA00022898"/>
    </source>
</evidence>
<evidence type="ECO:0000256" key="6">
    <source>
        <dbReference type="ARBA" id="ARBA00022723"/>
    </source>
</evidence>
<dbReference type="Proteomes" id="UP000232883">
    <property type="component" value="Chromosome"/>
</dbReference>
<dbReference type="KEGG" id="spir:CWM47_23665"/>
<evidence type="ECO:0000256" key="5">
    <source>
        <dbReference type="ARBA" id="ARBA00022679"/>
    </source>
</evidence>
<keyword evidence="8" id="KW-0784">Thiamine biosynthesis</keyword>
<gene>
    <name evidence="13" type="ORF">CWM47_23665</name>
</gene>
<keyword evidence="5 13" id="KW-0808">Transferase</keyword>
<sequence>MNTKIRLALDRTPNTNHTGFYVALAKGDYERVGLDVEFILPDQDNYQTPPARRVAQGNAELGITPSESVVSYQTNGVPLLAVASVLARDVSAIVTLKESGISRPKDLDGKVYASYGARYEEDIIRQMIQNDDGRGQFVSHKSGLSGIWRALLTREVDAAWCWLTWEGVLADIQGVELNQFLFDEFEIPYGYNPVLTGHSKWTEENGDALKRFLQETAAGYRYAIKNPDEAARILMKTANHPSLKRNFVEQSQQMVSSYYLDGEGHWGFMHRNVWVSFVNWMIRNHLLTDPTGDLIQRMDVDALFTNKYLEGVPAMMR</sequence>
<dbReference type="OrthoDB" id="9815602at2"/>
<protein>
    <recommendedName>
        <fullName evidence="10">Thiamine pyrimidine synthase</fullName>
    </recommendedName>
</protein>
<comment type="subunit">
    <text evidence="4">Homodimer.</text>
</comment>
<dbReference type="RefSeq" id="WP_100990646.1">
    <property type="nucleotide sequence ID" value="NZ_CP025096.1"/>
</dbReference>
<evidence type="ECO:0000256" key="11">
    <source>
        <dbReference type="ARBA" id="ARBA00048179"/>
    </source>
</evidence>
<dbReference type="GO" id="GO:0046872">
    <property type="term" value="F:metal ion binding"/>
    <property type="evidence" value="ECO:0007669"/>
    <property type="project" value="UniProtKB-KW"/>
</dbReference>
<evidence type="ECO:0000259" key="12">
    <source>
        <dbReference type="Pfam" id="PF09084"/>
    </source>
</evidence>
<evidence type="ECO:0000256" key="10">
    <source>
        <dbReference type="ARBA" id="ARBA00033171"/>
    </source>
</evidence>
<evidence type="ECO:0000256" key="8">
    <source>
        <dbReference type="ARBA" id="ARBA00022977"/>
    </source>
</evidence>